<proteinExistence type="predicted"/>
<dbReference type="AlphaFoldDB" id="A0A5B8RT27"/>
<reference evidence="1 2" key="1">
    <citation type="submission" date="2019-07" db="EMBL/GenBank/DDBJ databases">
        <title>Complete genome sequence of Comamonas sp. NLF 7-7 isolated from livestock.</title>
        <authorList>
            <person name="Kim D.H."/>
            <person name="Kim J.G."/>
        </authorList>
    </citation>
    <scope>NUCLEOTIDE SEQUENCE [LARGE SCALE GENOMIC DNA]</scope>
    <source>
        <strain evidence="1 2">NLF 7-7</strain>
    </source>
</reference>
<sequence length="89" mass="9862">MSSKKVFGVLLTEQAWNELGSALEPYTSTGSLGRYIYCEEVKTGGQYFVMVATCKNTDGSSFTAELAIHHHFVKMFISGNEKTEIGFIK</sequence>
<dbReference type="Proteomes" id="UP000321199">
    <property type="component" value="Chromosome"/>
</dbReference>
<dbReference type="EMBL" id="CP042344">
    <property type="protein sequence ID" value="QEA11884.1"/>
    <property type="molecule type" value="Genomic_DNA"/>
</dbReference>
<dbReference type="KEGG" id="cof:FOZ74_01890"/>
<dbReference type="RefSeq" id="WP_146911473.1">
    <property type="nucleotide sequence ID" value="NZ_CP042344.1"/>
</dbReference>
<name>A0A5B8RT27_9BURK</name>
<evidence type="ECO:0000313" key="2">
    <source>
        <dbReference type="Proteomes" id="UP000321199"/>
    </source>
</evidence>
<gene>
    <name evidence="1" type="ORF">FOZ74_01890</name>
</gene>
<keyword evidence="2" id="KW-1185">Reference proteome</keyword>
<protein>
    <submittedName>
        <fullName evidence="1">Uncharacterized protein</fullName>
    </submittedName>
</protein>
<organism evidence="1 2">
    <name type="scientific">Comamonas flocculans</name>
    <dbReference type="NCBI Taxonomy" id="2597701"/>
    <lineage>
        <taxon>Bacteria</taxon>
        <taxon>Pseudomonadati</taxon>
        <taxon>Pseudomonadota</taxon>
        <taxon>Betaproteobacteria</taxon>
        <taxon>Burkholderiales</taxon>
        <taxon>Comamonadaceae</taxon>
        <taxon>Comamonas</taxon>
    </lineage>
</organism>
<accession>A0A5B8RT27</accession>
<evidence type="ECO:0000313" key="1">
    <source>
        <dbReference type="EMBL" id="QEA11884.1"/>
    </source>
</evidence>